<sequence length="430" mass="50375">MFTNYYLIFNYFPLIILFIYSPINSQIQTSEFSNFQNELPEEISNRTYVQEQTNLQKYIFKKYDRKTRPVQNQSIPTTVLFHAYLMHFSVDQLQQTMFLNGHIYMTWSDDKATWDPSLFNNVRTTMVKTWLEIWHPELRIANSVSGVNQYFEISRRSHATLTSITPNKTKVESYPTFSVRVGCNFNFRDYPNDEQNCAARLYTTNVMSEVELAIYYNLEPSVMLGWGNQSIKKNIQEWELLSVNANLSFYKSHRKYSNERPNSAYEAQSTWTLIILNLKFRRNSPQYWLGIGLPCFVSLIIILLSFLSTKIELSIGLLLANFVLESVLLRDALQTLPPAAGENPKIVTFAQFLLITTLISLIIQIFTKSLVQKAIKYSSFLQKLLIISETNNFLFSTKFKKNLEPELIFRLYCLFILFLICIPFIFIYLF</sequence>
<dbReference type="PANTHER" id="PTHR18945">
    <property type="entry name" value="NEUROTRANSMITTER GATED ION CHANNEL"/>
    <property type="match status" value="1"/>
</dbReference>
<dbReference type="Pfam" id="PF02931">
    <property type="entry name" value="Neur_chan_LBD"/>
    <property type="match status" value="1"/>
</dbReference>
<dbReference type="OrthoDB" id="5975154at2759"/>
<dbReference type="InterPro" id="IPR018000">
    <property type="entry name" value="Neurotransmitter_ion_chnl_CS"/>
</dbReference>
<dbReference type="GO" id="GO:0004888">
    <property type="term" value="F:transmembrane signaling receptor activity"/>
    <property type="evidence" value="ECO:0007669"/>
    <property type="project" value="InterPro"/>
</dbReference>
<protein>
    <recommendedName>
        <fullName evidence="4">Neurotransmitter-gated ion-channel ligand-binding domain-containing protein</fullName>
    </recommendedName>
</protein>
<dbReference type="AlphaFoldDB" id="A0A6V7TYX7"/>
<comment type="subcellular location">
    <subcellularLocation>
        <location evidence="1">Membrane</location>
        <topology evidence="1">Multi-pass membrane protein</topology>
    </subcellularLocation>
</comment>
<name>A0A6V7TYX7_MELEN</name>
<dbReference type="Gene3D" id="2.70.170.10">
    <property type="entry name" value="Neurotransmitter-gated ion-channel ligand-binding domain"/>
    <property type="match status" value="1"/>
</dbReference>
<dbReference type="EMBL" id="CAJEWN010000020">
    <property type="protein sequence ID" value="CAD2137784.1"/>
    <property type="molecule type" value="Genomic_DNA"/>
</dbReference>
<dbReference type="Proteomes" id="UP000580250">
    <property type="component" value="Unassembled WGS sequence"/>
</dbReference>
<keyword evidence="3" id="KW-1133">Transmembrane helix</keyword>
<feature type="transmembrane region" description="Helical" evidence="3">
    <location>
        <begin position="287"/>
        <end position="307"/>
    </location>
</feature>
<comment type="caution">
    <text evidence="5">The sequence shown here is derived from an EMBL/GenBank/DDBJ whole genome shotgun (WGS) entry which is preliminary data.</text>
</comment>
<dbReference type="SUPFAM" id="SSF63712">
    <property type="entry name" value="Nicotinic receptor ligand binding domain-like"/>
    <property type="match status" value="1"/>
</dbReference>
<keyword evidence="2 3" id="KW-0472">Membrane</keyword>
<dbReference type="InterPro" id="IPR036734">
    <property type="entry name" value="Neur_chan_lig-bd_sf"/>
</dbReference>
<dbReference type="PROSITE" id="PS00236">
    <property type="entry name" value="NEUROTR_ION_CHANNEL"/>
    <property type="match status" value="1"/>
</dbReference>
<proteinExistence type="predicted"/>
<dbReference type="InterPro" id="IPR006201">
    <property type="entry name" value="Neur_channel"/>
</dbReference>
<reference evidence="5 6" key="1">
    <citation type="submission" date="2020-08" db="EMBL/GenBank/DDBJ databases">
        <authorList>
            <person name="Koutsovoulos G."/>
            <person name="Danchin GJ E."/>
        </authorList>
    </citation>
    <scope>NUCLEOTIDE SEQUENCE [LARGE SCALE GENOMIC DNA]</scope>
</reference>
<gene>
    <name evidence="5" type="ORF">MENT_LOCUS5556</name>
</gene>
<evidence type="ECO:0000256" key="1">
    <source>
        <dbReference type="ARBA" id="ARBA00004141"/>
    </source>
</evidence>
<evidence type="ECO:0000259" key="4">
    <source>
        <dbReference type="Pfam" id="PF02931"/>
    </source>
</evidence>
<feature type="transmembrane region" description="Helical" evidence="3">
    <location>
        <begin position="346"/>
        <end position="366"/>
    </location>
</feature>
<evidence type="ECO:0000313" key="6">
    <source>
        <dbReference type="Proteomes" id="UP000580250"/>
    </source>
</evidence>
<evidence type="ECO:0000313" key="5">
    <source>
        <dbReference type="EMBL" id="CAD2137784.1"/>
    </source>
</evidence>
<dbReference type="GO" id="GO:0005230">
    <property type="term" value="F:extracellular ligand-gated monoatomic ion channel activity"/>
    <property type="evidence" value="ECO:0007669"/>
    <property type="project" value="InterPro"/>
</dbReference>
<feature type="transmembrane region" description="Helical" evidence="3">
    <location>
        <begin position="407"/>
        <end position="429"/>
    </location>
</feature>
<evidence type="ECO:0000256" key="3">
    <source>
        <dbReference type="SAM" id="Phobius"/>
    </source>
</evidence>
<feature type="domain" description="Neurotransmitter-gated ion-channel ligand-binding" evidence="4">
    <location>
        <begin position="53"/>
        <end position="283"/>
    </location>
</feature>
<dbReference type="CDD" id="cd18989">
    <property type="entry name" value="LGIC_ECD_cation"/>
    <property type="match status" value="1"/>
</dbReference>
<organism evidence="5 6">
    <name type="scientific">Meloidogyne enterolobii</name>
    <name type="common">Root-knot nematode worm</name>
    <name type="synonym">Meloidogyne mayaguensis</name>
    <dbReference type="NCBI Taxonomy" id="390850"/>
    <lineage>
        <taxon>Eukaryota</taxon>
        <taxon>Metazoa</taxon>
        <taxon>Ecdysozoa</taxon>
        <taxon>Nematoda</taxon>
        <taxon>Chromadorea</taxon>
        <taxon>Rhabditida</taxon>
        <taxon>Tylenchina</taxon>
        <taxon>Tylenchomorpha</taxon>
        <taxon>Tylenchoidea</taxon>
        <taxon>Meloidogynidae</taxon>
        <taxon>Meloidogyninae</taxon>
        <taxon>Meloidogyne</taxon>
    </lineage>
</organism>
<evidence type="ECO:0000256" key="2">
    <source>
        <dbReference type="ARBA" id="ARBA00023136"/>
    </source>
</evidence>
<dbReference type="InterPro" id="IPR006202">
    <property type="entry name" value="Neur_chan_lig-bd"/>
</dbReference>
<dbReference type="GO" id="GO:0016020">
    <property type="term" value="C:membrane"/>
    <property type="evidence" value="ECO:0007669"/>
    <property type="project" value="UniProtKB-SubCell"/>
</dbReference>
<keyword evidence="3" id="KW-0812">Transmembrane</keyword>
<accession>A0A6V7TYX7</accession>
<feature type="transmembrane region" description="Helical" evidence="3">
    <location>
        <begin position="6"/>
        <end position="23"/>
    </location>
</feature>